<keyword evidence="2" id="KW-0862">Zinc</keyword>
<feature type="compositionally biased region" description="Pro residues" evidence="3">
    <location>
        <begin position="154"/>
        <end position="165"/>
    </location>
</feature>
<name>A0AAW1RCK5_9CHLO</name>
<feature type="compositionally biased region" description="Polar residues" evidence="3">
    <location>
        <begin position="179"/>
        <end position="189"/>
    </location>
</feature>
<accession>A0AAW1RCK5</accession>
<evidence type="ECO:0000256" key="1">
    <source>
        <dbReference type="ARBA" id="ARBA00022723"/>
    </source>
</evidence>
<dbReference type="EMBL" id="JALJOU010000047">
    <property type="protein sequence ID" value="KAK9831335.1"/>
    <property type="molecule type" value="Genomic_DNA"/>
</dbReference>
<dbReference type="AlphaFoldDB" id="A0AAW1RCK5"/>
<feature type="compositionally biased region" description="Low complexity" evidence="3">
    <location>
        <begin position="229"/>
        <end position="245"/>
    </location>
</feature>
<feature type="domain" description="Mis18" evidence="4">
    <location>
        <begin position="1"/>
        <end position="68"/>
    </location>
</feature>
<gene>
    <name evidence="5" type="ORF">WJX81_003376</name>
</gene>
<dbReference type="GO" id="GO:0046872">
    <property type="term" value="F:metal ion binding"/>
    <property type="evidence" value="ECO:0007669"/>
    <property type="project" value="UniProtKB-KW"/>
</dbReference>
<dbReference type="Proteomes" id="UP001445335">
    <property type="component" value="Unassembled WGS sequence"/>
</dbReference>
<dbReference type="InterPro" id="IPR034752">
    <property type="entry name" value="Mis18"/>
</dbReference>
<keyword evidence="6" id="KW-1185">Reference proteome</keyword>
<feature type="region of interest" description="Disordered" evidence="3">
    <location>
        <begin position="74"/>
        <end position="113"/>
    </location>
</feature>
<evidence type="ECO:0000313" key="5">
    <source>
        <dbReference type="EMBL" id="KAK9831335.1"/>
    </source>
</evidence>
<organism evidence="5 6">
    <name type="scientific">Elliptochloris bilobata</name>
    <dbReference type="NCBI Taxonomy" id="381761"/>
    <lineage>
        <taxon>Eukaryota</taxon>
        <taxon>Viridiplantae</taxon>
        <taxon>Chlorophyta</taxon>
        <taxon>core chlorophytes</taxon>
        <taxon>Trebouxiophyceae</taxon>
        <taxon>Trebouxiophyceae incertae sedis</taxon>
        <taxon>Elliptochloris clade</taxon>
        <taxon>Elliptochloris</taxon>
    </lineage>
</organism>
<evidence type="ECO:0000313" key="6">
    <source>
        <dbReference type="Proteomes" id="UP001445335"/>
    </source>
</evidence>
<protein>
    <recommendedName>
        <fullName evidence="4">Mis18 domain-containing protein</fullName>
    </recommendedName>
</protein>
<proteinExistence type="predicted"/>
<reference evidence="5 6" key="1">
    <citation type="journal article" date="2024" name="Nat. Commun.">
        <title>Phylogenomics reveals the evolutionary origins of lichenization in chlorophyte algae.</title>
        <authorList>
            <person name="Puginier C."/>
            <person name="Libourel C."/>
            <person name="Otte J."/>
            <person name="Skaloud P."/>
            <person name="Haon M."/>
            <person name="Grisel S."/>
            <person name="Petersen M."/>
            <person name="Berrin J.G."/>
            <person name="Delaux P.M."/>
            <person name="Dal Grande F."/>
            <person name="Keller J."/>
        </authorList>
    </citation>
    <scope>NUCLEOTIDE SEQUENCE [LARGE SCALE GENOMIC DNA]</scope>
    <source>
        <strain evidence="5 6">SAG 245.80</strain>
    </source>
</reference>
<evidence type="ECO:0000256" key="3">
    <source>
        <dbReference type="SAM" id="MobiDB-lite"/>
    </source>
</evidence>
<evidence type="ECO:0000259" key="4">
    <source>
        <dbReference type="PROSITE" id="PS51793"/>
    </source>
</evidence>
<evidence type="ECO:0000256" key="2">
    <source>
        <dbReference type="ARBA" id="ARBA00022833"/>
    </source>
</evidence>
<dbReference type="InterPro" id="IPR004910">
    <property type="entry name" value="Yippee/Mis18/Cereblon"/>
</dbReference>
<comment type="caution">
    <text evidence="5">The sequence shown here is derived from an EMBL/GenBank/DDBJ whole genome shotgun (WGS) entry which is preliminary data.</text>
</comment>
<dbReference type="PROSITE" id="PS51793">
    <property type="entry name" value="MIS18"/>
    <property type="match status" value="1"/>
</dbReference>
<feature type="compositionally biased region" description="Low complexity" evidence="3">
    <location>
        <begin position="80"/>
        <end position="96"/>
    </location>
</feature>
<dbReference type="Pfam" id="PF03226">
    <property type="entry name" value="Yippee-Mis18"/>
    <property type="match status" value="1"/>
</dbReference>
<sequence>MKGVSSVQVDKILQWGSLLADRDSSYLAVTCKGCGTAVGRRYTRVPEDLALLAAGFTLSTQHLQSHTLGSSEVRLASGHPAPTAPAAAANPNSDPALTSPGPHGQLANGNGAAKAGRAELEARLEQLEADLIKVQNILLLHDERLEDLQACAAVPPPGQPAPSQAPPDQAHRQAAGSAPSGSVPITSADQGRREWQDAGNPHENPAWGGGDPGQRPARALLAHGSPRPGKALSAGAAAGDRATAAVDRNPLKRVRQ</sequence>
<keyword evidence="1" id="KW-0479">Metal-binding</keyword>
<feature type="region of interest" description="Disordered" evidence="3">
    <location>
        <begin position="152"/>
        <end position="256"/>
    </location>
</feature>